<feature type="coiled-coil region" evidence="1">
    <location>
        <begin position="62"/>
        <end position="99"/>
    </location>
</feature>
<dbReference type="EnsemblBacteria" id="ABY34000">
    <property type="protein sequence ID" value="ABY34000"/>
    <property type="gene ID" value="Caur_0762"/>
</dbReference>
<dbReference type="InParanoid" id="A9WG79"/>
<evidence type="ECO:0000256" key="2">
    <source>
        <dbReference type="SAM" id="Phobius"/>
    </source>
</evidence>
<dbReference type="Proteomes" id="UP000002008">
    <property type="component" value="Chromosome"/>
</dbReference>
<evidence type="ECO:0000256" key="1">
    <source>
        <dbReference type="SAM" id="Coils"/>
    </source>
</evidence>
<name>A9WG79_CHLAA</name>
<dbReference type="EMBL" id="CP000909">
    <property type="protein sequence ID" value="ABY34000.1"/>
    <property type="molecule type" value="Genomic_DNA"/>
</dbReference>
<accession>A9WG79</accession>
<keyword evidence="2" id="KW-1133">Transmembrane helix</keyword>
<keyword evidence="4" id="KW-1185">Reference proteome</keyword>
<keyword evidence="2" id="KW-0472">Membrane</keyword>
<sequence>MAVRTEHIPAIVGRVRLRRVDLSRYLRLDGARYMLLLSLIFCLLCLLTLVQSGLVTRMNYELVGLRQQQVQLNREFSRLQEQMARVQSVEARMKRATELGFRTPTPDQVRYVRIPDLPPLDE</sequence>
<keyword evidence="2" id="KW-0812">Transmembrane</keyword>
<evidence type="ECO:0000313" key="3">
    <source>
        <dbReference type="EMBL" id="ABY34000.1"/>
    </source>
</evidence>
<evidence type="ECO:0008006" key="5">
    <source>
        <dbReference type="Google" id="ProtNLM"/>
    </source>
</evidence>
<dbReference type="RefSeq" id="WP_012256656.1">
    <property type="nucleotide sequence ID" value="NC_010175.1"/>
</dbReference>
<dbReference type="AlphaFoldDB" id="A9WG79"/>
<proteinExistence type="predicted"/>
<keyword evidence="1" id="KW-0175">Coiled coil</keyword>
<protein>
    <recommendedName>
        <fullName evidence="5">Cell division protein FtsL</fullName>
    </recommendedName>
</protein>
<organism evidence="3 4">
    <name type="scientific">Chloroflexus aurantiacus (strain ATCC 29366 / DSM 635 / J-10-fl)</name>
    <dbReference type="NCBI Taxonomy" id="324602"/>
    <lineage>
        <taxon>Bacteria</taxon>
        <taxon>Bacillati</taxon>
        <taxon>Chloroflexota</taxon>
        <taxon>Chloroflexia</taxon>
        <taxon>Chloroflexales</taxon>
        <taxon>Chloroflexineae</taxon>
        <taxon>Chloroflexaceae</taxon>
        <taxon>Chloroflexus</taxon>
    </lineage>
</organism>
<evidence type="ECO:0000313" key="4">
    <source>
        <dbReference type="Proteomes" id="UP000002008"/>
    </source>
</evidence>
<gene>
    <name evidence="3" type="ordered locus">Caur_0762</name>
</gene>
<dbReference type="KEGG" id="cau:Caur_0762"/>
<feature type="transmembrane region" description="Helical" evidence="2">
    <location>
        <begin position="31"/>
        <end position="50"/>
    </location>
</feature>
<dbReference type="HOGENOM" id="CLU_156585_0_0_0"/>
<reference evidence="4" key="1">
    <citation type="journal article" date="2011" name="BMC Genomics">
        <title>Complete genome sequence of the filamentous anoxygenic phototrophic bacterium Chloroflexus aurantiacus.</title>
        <authorList>
            <person name="Tang K.H."/>
            <person name="Barry K."/>
            <person name="Chertkov O."/>
            <person name="Dalin E."/>
            <person name="Han C.S."/>
            <person name="Hauser L.J."/>
            <person name="Honchak B.M."/>
            <person name="Karbach L.E."/>
            <person name="Land M.L."/>
            <person name="Lapidus A."/>
            <person name="Larimer F.W."/>
            <person name="Mikhailova N."/>
            <person name="Pitluck S."/>
            <person name="Pierson B.K."/>
            <person name="Blankenship R.E."/>
        </authorList>
    </citation>
    <scope>NUCLEOTIDE SEQUENCE [LARGE SCALE GENOMIC DNA]</scope>
    <source>
        <strain evidence="4">ATCC 29366 / DSM 635 / J-10-fl</strain>
    </source>
</reference>
<dbReference type="PATRIC" id="fig|324602.8.peg.867"/>
<dbReference type="STRING" id="324602.Caur_0762"/>